<keyword evidence="3" id="KW-1185">Reference proteome</keyword>
<organism evidence="2 3">
    <name type="scientific">Dorcoceras hygrometricum</name>
    <dbReference type="NCBI Taxonomy" id="472368"/>
    <lineage>
        <taxon>Eukaryota</taxon>
        <taxon>Viridiplantae</taxon>
        <taxon>Streptophyta</taxon>
        <taxon>Embryophyta</taxon>
        <taxon>Tracheophyta</taxon>
        <taxon>Spermatophyta</taxon>
        <taxon>Magnoliopsida</taxon>
        <taxon>eudicotyledons</taxon>
        <taxon>Gunneridae</taxon>
        <taxon>Pentapetalae</taxon>
        <taxon>asterids</taxon>
        <taxon>lamiids</taxon>
        <taxon>Lamiales</taxon>
        <taxon>Gesneriaceae</taxon>
        <taxon>Didymocarpoideae</taxon>
        <taxon>Trichosporeae</taxon>
        <taxon>Loxocarpinae</taxon>
        <taxon>Dorcoceras</taxon>
    </lineage>
</organism>
<reference evidence="2 3" key="1">
    <citation type="journal article" date="2015" name="Proc. Natl. Acad. Sci. U.S.A.">
        <title>The resurrection genome of Boea hygrometrica: A blueprint for survival of dehydration.</title>
        <authorList>
            <person name="Xiao L."/>
            <person name="Yang G."/>
            <person name="Zhang L."/>
            <person name="Yang X."/>
            <person name="Zhao S."/>
            <person name="Ji Z."/>
            <person name="Zhou Q."/>
            <person name="Hu M."/>
            <person name="Wang Y."/>
            <person name="Chen M."/>
            <person name="Xu Y."/>
            <person name="Jin H."/>
            <person name="Xiao X."/>
            <person name="Hu G."/>
            <person name="Bao F."/>
            <person name="Hu Y."/>
            <person name="Wan P."/>
            <person name="Li L."/>
            <person name="Deng X."/>
            <person name="Kuang T."/>
            <person name="Xiang C."/>
            <person name="Zhu J.K."/>
            <person name="Oliver M.J."/>
            <person name="He Y."/>
        </authorList>
    </citation>
    <scope>NUCLEOTIDE SEQUENCE [LARGE SCALE GENOMIC DNA]</scope>
    <source>
        <strain evidence="3">cv. XS01</strain>
    </source>
</reference>
<evidence type="ECO:0000256" key="1">
    <source>
        <dbReference type="SAM" id="MobiDB-lite"/>
    </source>
</evidence>
<dbReference type="AlphaFoldDB" id="A0A2Z7A9K8"/>
<evidence type="ECO:0000313" key="3">
    <source>
        <dbReference type="Proteomes" id="UP000250235"/>
    </source>
</evidence>
<dbReference type="Proteomes" id="UP000250235">
    <property type="component" value="Unassembled WGS sequence"/>
</dbReference>
<sequence>MIGKYWLLRKAPRAGQTLTQNLHPAAPHQVTVNRRKFTASWLIKLRMMRSAESSSDDLEDTDSLKTELS</sequence>
<gene>
    <name evidence="2" type="ORF">F511_39257</name>
</gene>
<name>A0A2Z7A9K8_9LAMI</name>
<evidence type="ECO:0000313" key="2">
    <source>
        <dbReference type="EMBL" id="KZV18045.1"/>
    </source>
</evidence>
<dbReference type="EMBL" id="KV017554">
    <property type="protein sequence ID" value="KZV18045.1"/>
    <property type="molecule type" value="Genomic_DNA"/>
</dbReference>
<feature type="region of interest" description="Disordered" evidence="1">
    <location>
        <begin position="50"/>
        <end position="69"/>
    </location>
</feature>
<protein>
    <submittedName>
        <fullName evidence="2">Uncharacterized protein</fullName>
    </submittedName>
</protein>
<accession>A0A2Z7A9K8</accession>
<proteinExistence type="predicted"/>